<keyword evidence="2" id="KW-0812">Transmembrane</keyword>
<gene>
    <name evidence="3" type="ORF">SXIM_15730</name>
</gene>
<reference evidence="3" key="1">
    <citation type="submission" date="2019-08" db="EMBL/GenBank/DDBJ databases">
        <title>Complete genome sequence of a mangrove-derived Streptomyces xiamenensis.</title>
        <authorList>
            <person name="Xu J."/>
        </authorList>
    </citation>
    <scope>NUCLEOTIDE SEQUENCE</scope>
    <source>
        <strain evidence="3">318</strain>
    </source>
</reference>
<dbReference type="AlphaFoldDB" id="A0A0F7FTD9"/>
<evidence type="ECO:0000313" key="4">
    <source>
        <dbReference type="Proteomes" id="UP000034034"/>
    </source>
</evidence>
<feature type="compositionally biased region" description="Pro residues" evidence="1">
    <location>
        <begin position="304"/>
        <end position="313"/>
    </location>
</feature>
<keyword evidence="2" id="KW-0472">Membrane</keyword>
<feature type="transmembrane region" description="Helical" evidence="2">
    <location>
        <begin position="269"/>
        <end position="294"/>
    </location>
</feature>
<dbReference type="STRING" id="408015.SXIM_15730"/>
<dbReference type="Proteomes" id="UP000034034">
    <property type="component" value="Chromosome"/>
</dbReference>
<evidence type="ECO:0000256" key="1">
    <source>
        <dbReference type="SAM" id="MobiDB-lite"/>
    </source>
</evidence>
<feature type="transmembrane region" description="Helical" evidence="2">
    <location>
        <begin position="93"/>
        <end position="110"/>
    </location>
</feature>
<name>A0A0F7FTD9_9ACTN</name>
<keyword evidence="4" id="KW-1185">Reference proteome</keyword>
<dbReference type="HOGENOM" id="CLU_816174_0_0_11"/>
<feature type="transmembrane region" description="Helical" evidence="2">
    <location>
        <begin position="61"/>
        <end position="86"/>
    </location>
</feature>
<dbReference type="PATRIC" id="fig|408015.6.peg.1609"/>
<feature type="transmembrane region" description="Helical" evidence="2">
    <location>
        <begin position="35"/>
        <end position="55"/>
    </location>
</feature>
<dbReference type="KEGG" id="sxi:SXIM_15730"/>
<protein>
    <submittedName>
        <fullName evidence="3">Transcription elongation regulator 1</fullName>
    </submittedName>
</protein>
<feature type="transmembrane region" description="Helical" evidence="2">
    <location>
        <begin position="225"/>
        <end position="249"/>
    </location>
</feature>
<feature type="region of interest" description="Disordered" evidence="1">
    <location>
        <begin position="296"/>
        <end position="340"/>
    </location>
</feature>
<accession>A0A0F7FTD9</accession>
<keyword evidence="2" id="KW-1133">Transmembrane helix</keyword>
<proteinExistence type="predicted"/>
<feature type="region of interest" description="Disordered" evidence="1">
    <location>
        <begin position="1"/>
        <end position="25"/>
    </location>
</feature>
<evidence type="ECO:0000313" key="3">
    <source>
        <dbReference type="EMBL" id="AKG42957.1"/>
    </source>
</evidence>
<evidence type="ECO:0000256" key="2">
    <source>
        <dbReference type="SAM" id="Phobius"/>
    </source>
</evidence>
<feature type="compositionally biased region" description="Pro residues" evidence="1">
    <location>
        <begin position="7"/>
        <end position="25"/>
    </location>
</feature>
<organism evidence="3 4">
    <name type="scientific">Streptomyces xiamenensis</name>
    <dbReference type="NCBI Taxonomy" id="408015"/>
    <lineage>
        <taxon>Bacteria</taxon>
        <taxon>Bacillati</taxon>
        <taxon>Actinomycetota</taxon>
        <taxon>Actinomycetes</taxon>
        <taxon>Kitasatosporales</taxon>
        <taxon>Streptomycetaceae</taxon>
        <taxon>Streptomyces</taxon>
    </lineage>
</organism>
<dbReference type="RefSeq" id="WP_030725562.1">
    <property type="nucleotide sequence ID" value="NZ_CP009922.3"/>
</dbReference>
<dbReference type="EMBL" id="CP009922">
    <property type="protein sequence ID" value="AKG42957.1"/>
    <property type="molecule type" value="Genomic_DNA"/>
</dbReference>
<sequence length="340" mass="35660">MTDLTNGPPPPPEPEPEPRPTPPTPLPGAVRALRVLLWIQTGYAALAILLLTSQVRPVDGALTLTLALLALSGLMAGLLAAGPVVLGGPWTRWVLVASALLGLVAALAGLTHEQAVPQHGIIPALVSSALLLLPWAPTAESWYGRGDPDREPQSPPAADPRWVEWQARRAGVCASCEAGPVADRQLHAVKGFLLFHATTRSPAPLCRDCGLAHYRRHTLRTLGQGWWGFVSFPLTVVALVRNLAAYLTYRRLPAPPPHPERDVAPRGAGLVAVGSVLLIAVMVTALAAGIRYAAAEADRQRDQPPSPTAPPGPGTTVPGSGTDLDDNLGRLDDLNGAGEG</sequence>